<organism evidence="10 11">
    <name type="scientific">Paenibacillus artemisiicola</name>
    <dbReference type="NCBI Taxonomy" id="1172618"/>
    <lineage>
        <taxon>Bacteria</taxon>
        <taxon>Bacillati</taxon>
        <taxon>Bacillota</taxon>
        <taxon>Bacilli</taxon>
        <taxon>Bacillales</taxon>
        <taxon>Paenibacillaceae</taxon>
        <taxon>Paenibacillus</taxon>
    </lineage>
</organism>
<keyword evidence="7" id="KW-0472">Membrane</keyword>
<protein>
    <submittedName>
        <fullName evidence="10">ABC transporter ATP-binding protein</fullName>
    </submittedName>
</protein>
<dbReference type="SUPFAM" id="SSF52540">
    <property type="entry name" value="P-loop containing nucleoside triphosphate hydrolases"/>
    <property type="match status" value="1"/>
</dbReference>
<keyword evidence="3" id="KW-1003">Cell membrane</keyword>
<evidence type="ECO:0000256" key="4">
    <source>
        <dbReference type="ARBA" id="ARBA00022741"/>
    </source>
</evidence>
<dbReference type="InterPro" id="IPR027417">
    <property type="entry name" value="P-loop_NTPase"/>
</dbReference>
<feature type="compositionally biased region" description="Low complexity" evidence="8">
    <location>
        <begin position="337"/>
        <end position="357"/>
    </location>
</feature>
<dbReference type="Proteomes" id="UP000670947">
    <property type="component" value="Unassembled WGS sequence"/>
</dbReference>
<keyword evidence="4" id="KW-0547">Nucleotide-binding</keyword>
<dbReference type="RefSeq" id="WP_208848768.1">
    <property type="nucleotide sequence ID" value="NZ_JAGGDJ010000014.1"/>
</dbReference>
<feature type="non-terminal residue" evidence="10">
    <location>
        <position position="366"/>
    </location>
</feature>
<comment type="similarity">
    <text evidence="1">Belongs to the ABC transporter superfamily.</text>
</comment>
<dbReference type="GO" id="GO:0005524">
    <property type="term" value="F:ATP binding"/>
    <property type="evidence" value="ECO:0007669"/>
    <property type="project" value="UniProtKB-KW"/>
</dbReference>
<gene>
    <name evidence="10" type="ORF">I8J29_17195</name>
</gene>
<evidence type="ECO:0000256" key="1">
    <source>
        <dbReference type="ARBA" id="ARBA00005417"/>
    </source>
</evidence>
<dbReference type="EMBL" id="JAGGDJ010000014">
    <property type="protein sequence ID" value="MBO7745946.1"/>
    <property type="molecule type" value="Genomic_DNA"/>
</dbReference>
<dbReference type="InterPro" id="IPR003439">
    <property type="entry name" value="ABC_transporter-like_ATP-bd"/>
</dbReference>
<dbReference type="CDD" id="cd03225">
    <property type="entry name" value="ABC_cobalt_CbiO_domain1"/>
    <property type="match status" value="1"/>
</dbReference>
<evidence type="ECO:0000259" key="9">
    <source>
        <dbReference type="PROSITE" id="PS50893"/>
    </source>
</evidence>
<dbReference type="SMART" id="SM00382">
    <property type="entry name" value="AAA"/>
    <property type="match status" value="1"/>
</dbReference>
<evidence type="ECO:0000313" key="11">
    <source>
        <dbReference type="Proteomes" id="UP000670947"/>
    </source>
</evidence>
<evidence type="ECO:0000256" key="8">
    <source>
        <dbReference type="SAM" id="MobiDB-lite"/>
    </source>
</evidence>
<feature type="region of interest" description="Disordered" evidence="8">
    <location>
        <begin position="310"/>
        <end position="366"/>
    </location>
</feature>
<evidence type="ECO:0000313" key="10">
    <source>
        <dbReference type="EMBL" id="MBO7745946.1"/>
    </source>
</evidence>
<feature type="compositionally biased region" description="Polar residues" evidence="8">
    <location>
        <begin position="322"/>
        <end position="336"/>
    </location>
</feature>
<reference evidence="10 11" key="1">
    <citation type="submission" date="2021-03" db="EMBL/GenBank/DDBJ databases">
        <title>Paenibacillus artemisicola MWE-103 whole genome sequence.</title>
        <authorList>
            <person name="Ham Y.J."/>
        </authorList>
    </citation>
    <scope>NUCLEOTIDE SEQUENCE [LARGE SCALE GENOMIC DNA]</scope>
    <source>
        <strain evidence="10 11">MWE-103</strain>
    </source>
</reference>
<proteinExistence type="inferred from homology"/>
<evidence type="ECO:0000256" key="7">
    <source>
        <dbReference type="ARBA" id="ARBA00023136"/>
    </source>
</evidence>
<accession>A0ABS3WCT3</accession>
<keyword evidence="2" id="KW-0813">Transport</keyword>
<evidence type="ECO:0000256" key="5">
    <source>
        <dbReference type="ARBA" id="ARBA00022840"/>
    </source>
</evidence>
<keyword evidence="5 10" id="KW-0067">ATP-binding</keyword>
<feature type="domain" description="ABC transporter" evidence="9">
    <location>
        <begin position="9"/>
        <end position="260"/>
    </location>
</feature>
<sequence length="366" mass="38953">MNGMHGNSLRLHGIRLVGETAGGRTRSDSDADADVLELAAGTITVLAGANGAGKTRLLETIAGLREPDRLTIAFGGEAMWLRKRTLWRTRLAPNPRALLAYAYACQSPEEQLFLRTVREELRYSLRPYALSEAELERRTDDALRTVDWDRQWLARDPYAMSGGERRRTALACLFAPPAAWLLLDEPTAGLDADGHERLAAQLRRRASEGQGVLLISHESDWAFALADRVLLLHADGAVRACGRSELLANPHWLAEAGMDVPDWFAVARIGLALGAPEDAVWDPRGLAGALAALRPDDVFAREHGQAGYAVRTGAPPEKGSPGATSSPPAVKSANQQPTVAGASGAPPGTTAAAATPTLVADASSPS</sequence>
<evidence type="ECO:0000256" key="6">
    <source>
        <dbReference type="ARBA" id="ARBA00022967"/>
    </source>
</evidence>
<dbReference type="InterPro" id="IPR050095">
    <property type="entry name" value="ECF_ABC_transporter_ATP-bd"/>
</dbReference>
<dbReference type="PROSITE" id="PS50893">
    <property type="entry name" value="ABC_TRANSPORTER_2"/>
    <property type="match status" value="1"/>
</dbReference>
<keyword evidence="6" id="KW-1278">Translocase</keyword>
<name>A0ABS3WCT3_9BACL</name>
<dbReference type="Pfam" id="PF00005">
    <property type="entry name" value="ABC_tran"/>
    <property type="match status" value="1"/>
</dbReference>
<dbReference type="InterPro" id="IPR003593">
    <property type="entry name" value="AAA+_ATPase"/>
</dbReference>
<dbReference type="Gene3D" id="3.40.50.300">
    <property type="entry name" value="P-loop containing nucleotide triphosphate hydrolases"/>
    <property type="match status" value="1"/>
</dbReference>
<evidence type="ECO:0000256" key="2">
    <source>
        <dbReference type="ARBA" id="ARBA00022448"/>
    </source>
</evidence>
<keyword evidence="11" id="KW-1185">Reference proteome</keyword>
<evidence type="ECO:0000256" key="3">
    <source>
        <dbReference type="ARBA" id="ARBA00022475"/>
    </source>
</evidence>
<comment type="caution">
    <text evidence="10">The sequence shown here is derived from an EMBL/GenBank/DDBJ whole genome shotgun (WGS) entry which is preliminary data.</text>
</comment>
<dbReference type="PANTHER" id="PTHR43553">
    <property type="entry name" value="HEAVY METAL TRANSPORTER"/>
    <property type="match status" value="1"/>
</dbReference>
<dbReference type="InterPro" id="IPR015856">
    <property type="entry name" value="ABC_transpr_CbiO/EcfA_su"/>
</dbReference>
<dbReference type="PANTHER" id="PTHR43553:SF24">
    <property type="entry name" value="ENERGY-COUPLING FACTOR TRANSPORTER ATP-BINDING PROTEIN ECFA1"/>
    <property type="match status" value="1"/>
</dbReference>